<dbReference type="SUPFAM" id="SSF51735">
    <property type="entry name" value="NAD(P)-binding Rossmann-fold domains"/>
    <property type="match status" value="1"/>
</dbReference>
<keyword evidence="2" id="KW-1185">Reference proteome</keyword>
<dbReference type="PROSITE" id="PS00061">
    <property type="entry name" value="ADH_SHORT"/>
    <property type="match status" value="1"/>
</dbReference>
<dbReference type="Pfam" id="PF00106">
    <property type="entry name" value="adh_short"/>
    <property type="match status" value="1"/>
</dbReference>
<name>A0ABX2TJ48_9PROT</name>
<dbReference type="InterPro" id="IPR002347">
    <property type="entry name" value="SDR_fam"/>
</dbReference>
<accession>A0ABX2TJ48</accession>
<dbReference type="PRINTS" id="PR00081">
    <property type="entry name" value="GDHRDH"/>
</dbReference>
<dbReference type="InterPro" id="IPR036291">
    <property type="entry name" value="NAD(P)-bd_dom_sf"/>
</dbReference>
<evidence type="ECO:0000313" key="2">
    <source>
        <dbReference type="Proteomes" id="UP000584642"/>
    </source>
</evidence>
<dbReference type="EMBL" id="JABFDB010000039">
    <property type="protein sequence ID" value="NYZ24375.1"/>
    <property type="molecule type" value="Genomic_DNA"/>
</dbReference>
<gene>
    <name evidence="1" type="ORF">HND93_32110</name>
</gene>
<proteinExistence type="predicted"/>
<dbReference type="Gene3D" id="3.40.50.720">
    <property type="entry name" value="NAD(P)-binding Rossmann-like Domain"/>
    <property type="match status" value="1"/>
</dbReference>
<dbReference type="PANTHER" id="PTHR42808">
    <property type="entry name" value="HYDROXYSTEROID DEHYDROGENASE-LIKE PROTEIN 2"/>
    <property type="match status" value="1"/>
</dbReference>
<sequence length="276" mass="29563">MSGPLKGRTILITGASRGIGREIAVRAAADGANIVIAAKSDARHPKLPGTIHSVAEDVRRAGGHALPVRLDVRDDASIAGVIEAAKDRFGGLDAVVNNAGAIRLAPAANLEMKRFDLLHQINTRALLAVAKAALPLLERSENAHILSMSPPLNLDPRWLAPHIPYTVTKYGMTLLAMGLAEEFRGRRIAVNTLWPRTTIATAAVEFEVGSAFMDRSRTAAIVADAACLILQAPADTLTGQTLVDEEILRRYGHTDFDRYRHCPTGGTLALDLYVDG</sequence>
<dbReference type="InterPro" id="IPR020904">
    <property type="entry name" value="Sc_DH/Rdtase_CS"/>
</dbReference>
<dbReference type="PANTHER" id="PTHR42808:SF3">
    <property type="entry name" value="HYDROXYSTEROID DEHYDROGENASE-LIKE PROTEIN 2"/>
    <property type="match status" value="1"/>
</dbReference>
<dbReference type="NCBIfam" id="NF006133">
    <property type="entry name" value="PRK08278.1"/>
    <property type="match status" value="1"/>
</dbReference>
<evidence type="ECO:0000313" key="1">
    <source>
        <dbReference type="EMBL" id="NYZ24375.1"/>
    </source>
</evidence>
<organism evidence="1 2">
    <name type="scientific">Azospirillum oleiclasticum</name>
    <dbReference type="NCBI Taxonomy" id="2735135"/>
    <lineage>
        <taxon>Bacteria</taxon>
        <taxon>Pseudomonadati</taxon>
        <taxon>Pseudomonadota</taxon>
        <taxon>Alphaproteobacteria</taxon>
        <taxon>Rhodospirillales</taxon>
        <taxon>Azospirillaceae</taxon>
        <taxon>Azospirillum</taxon>
    </lineage>
</organism>
<reference evidence="1 2" key="1">
    <citation type="submission" date="2020-05" db="EMBL/GenBank/DDBJ databases">
        <title>Azospirillum oleiclasticum sp. nov, a nitrogen-fixing and heavy crude oil-emulsifying bacterium isolated from the crude oil of Yumen Oilfield.</title>
        <authorList>
            <person name="Wu D."/>
            <person name="Cai M."/>
            <person name="Zhang X."/>
        </authorList>
    </citation>
    <scope>NUCLEOTIDE SEQUENCE [LARGE SCALE GENOMIC DNA]</scope>
    <source>
        <strain evidence="1 2">ROY-1-1-2</strain>
    </source>
</reference>
<protein>
    <submittedName>
        <fullName evidence="1">SDR family oxidoreductase</fullName>
    </submittedName>
</protein>
<dbReference type="Proteomes" id="UP000584642">
    <property type="component" value="Unassembled WGS sequence"/>
</dbReference>
<dbReference type="RefSeq" id="WP_180286144.1">
    <property type="nucleotide sequence ID" value="NZ_JABFDB010000039.1"/>
</dbReference>
<dbReference type="InterPro" id="IPR051935">
    <property type="entry name" value="HSDL2"/>
</dbReference>
<comment type="caution">
    <text evidence="1">The sequence shown here is derived from an EMBL/GenBank/DDBJ whole genome shotgun (WGS) entry which is preliminary data.</text>
</comment>